<dbReference type="PANTHER" id="PTHR34818:SF1">
    <property type="entry name" value="PROTEIN BLI-3"/>
    <property type="match status" value="1"/>
</dbReference>
<dbReference type="InterPro" id="IPR038725">
    <property type="entry name" value="YdaG_split_barrel_FMN-bd"/>
</dbReference>
<accession>A0A447IDJ9</accession>
<sequence length="169" mass="19239">MTKDHHDDTDMTPAEVQDRIWELAKKIDICMFTTWDGERQRSRPLSARVHRDQHAIYFLVDIEGHKNGEIERYPFVSLAWVDSGGHKYAVISGKAKLSNDRGKITELWSDWDKAWWEDANDPDIRLITVTPEDGELWDSPNRAVSLAKMAFAAVTGATPDMGDNAKVDL</sequence>
<dbReference type="SUPFAM" id="SSF50475">
    <property type="entry name" value="FMN-binding split barrel"/>
    <property type="match status" value="1"/>
</dbReference>
<dbReference type="AlphaFoldDB" id="A0A447IDJ9"/>
<reference evidence="2 3" key="1">
    <citation type="submission" date="2018-12" db="EMBL/GenBank/DDBJ databases">
        <authorList>
            <person name="Criscuolo A."/>
        </authorList>
    </citation>
    <scope>NUCLEOTIDE SEQUENCE [LARGE SCALE GENOMIC DNA]</scope>
    <source>
        <strain evidence="2">ACIP1116281</strain>
    </source>
</reference>
<name>A0A447IDJ9_9HYPH</name>
<gene>
    <name evidence="2" type="primary">ydaG</name>
    <name evidence="2" type="ORF">DEVEQU_02689</name>
</gene>
<feature type="domain" description="General stress protein FMN-binding split barrel" evidence="1">
    <location>
        <begin position="17"/>
        <end position="160"/>
    </location>
</feature>
<evidence type="ECO:0000313" key="2">
    <source>
        <dbReference type="EMBL" id="VDS05547.1"/>
    </source>
</evidence>
<protein>
    <submittedName>
        <fullName evidence="2">General stress protein 26</fullName>
    </submittedName>
</protein>
<proteinExistence type="predicted"/>
<dbReference type="RefSeq" id="WP_223214223.1">
    <property type="nucleotide sequence ID" value="NZ_JBHTMH010000005.1"/>
</dbReference>
<evidence type="ECO:0000313" key="3">
    <source>
        <dbReference type="Proteomes" id="UP000268844"/>
    </source>
</evidence>
<dbReference type="Gene3D" id="2.30.110.10">
    <property type="entry name" value="Electron Transport, Fmn-binding Protein, Chain A"/>
    <property type="match status" value="1"/>
</dbReference>
<dbReference type="PANTHER" id="PTHR34818">
    <property type="entry name" value="PROTEIN BLI-3"/>
    <property type="match status" value="1"/>
</dbReference>
<keyword evidence="3" id="KW-1185">Reference proteome</keyword>
<dbReference type="EMBL" id="UZWD01000034">
    <property type="protein sequence ID" value="VDS05547.1"/>
    <property type="molecule type" value="Genomic_DNA"/>
</dbReference>
<dbReference type="Proteomes" id="UP000268844">
    <property type="component" value="Unassembled WGS sequence"/>
</dbReference>
<dbReference type="Pfam" id="PF16242">
    <property type="entry name" value="Pyrid_ox_like"/>
    <property type="match status" value="1"/>
</dbReference>
<organism evidence="2 3">
    <name type="scientific">Devosia equisanguinis</name>
    <dbReference type="NCBI Taxonomy" id="2490941"/>
    <lineage>
        <taxon>Bacteria</taxon>
        <taxon>Pseudomonadati</taxon>
        <taxon>Pseudomonadota</taxon>
        <taxon>Alphaproteobacteria</taxon>
        <taxon>Hyphomicrobiales</taxon>
        <taxon>Devosiaceae</taxon>
        <taxon>Devosia</taxon>
    </lineage>
</organism>
<dbReference type="InterPro" id="IPR052917">
    <property type="entry name" value="Stress-Dev_Protein"/>
</dbReference>
<dbReference type="InterPro" id="IPR012349">
    <property type="entry name" value="Split_barrel_FMN-bd"/>
</dbReference>
<evidence type="ECO:0000259" key="1">
    <source>
        <dbReference type="Pfam" id="PF16242"/>
    </source>
</evidence>